<evidence type="ECO:0008006" key="3">
    <source>
        <dbReference type="Google" id="ProtNLM"/>
    </source>
</evidence>
<keyword evidence="2" id="KW-1185">Reference proteome</keyword>
<dbReference type="AlphaFoldDB" id="A0A3A8MLD5"/>
<dbReference type="Gene3D" id="3.30.70.270">
    <property type="match status" value="1"/>
</dbReference>
<protein>
    <recommendedName>
        <fullName evidence="3">Diguanylate cyclase</fullName>
    </recommendedName>
</protein>
<dbReference type="RefSeq" id="WP_120629837.1">
    <property type="nucleotide sequence ID" value="NZ_RAWG01000390.1"/>
</dbReference>
<evidence type="ECO:0000313" key="2">
    <source>
        <dbReference type="Proteomes" id="UP000273405"/>
    </source>
</evidence>
<dbReference type="SUPFAM" id="SSF52540">
    <property type="entry name" value="P-loop containing nucleoside triphosphate hydrolases"/>
    <property type="match status" value="1"/>
</dbReference>
<dbReference type="Gene3D" id="3.40.50.300">
    <property type="entry name" value="P-loop containing nucleotide triphosphate hydrolases"/>
    <property type="match status" value="1"/>
</dbReference>
<organism evidence="1 2">
    <name type="scientific">Corallococcus sicarius</name>
    <dbReference type="NCBI Taxonomy" id="2316726"/>
    <lineage>
        <taxon>Bacteria</taxon>
        <taxon>Pseudomonadati</taxon>
        <taxon>Myxococcota</taxon>
        <taxon>Myxococcia</taxon>
        <taxon>Myxococcales</taxon>
        <taxon>Cystobacterineae</taxon>
        <taxon>Myxococcaceae</taxon>
        <taxon>Corallococcus</taxon>
    </lineage>
</organism>
<proteinExistence type="predicted"/>
<dbReference type="EMBL" id="RAWG01000390">
    <property type="protein sequence ID" value="RKH33047.1"/>
    <property type="molecule type" value="Genomic_DNA"/>
</dbReference>
<dbReference type="Proteomes" id="UP000273405">
    <property type="component" value="Unassembled WGS sequence"/>
</dbReference>
<evidence type="ECO:0000313" key="1">
    <source>
        <dbReference type="EMBL" id="RKH33047.1"/>
    </source>
</evidence>
<gene>
    <name evidence="1" type="ORF">D7X12_36575</name>
</gene>
<comment type="caution">
    <text evidence="1">The sequence shown here is derived from an EMBL/GenBank/DDBJ whole genome shotgun (WGS) entry which is preliminary data.</text>
</comment>
<dbReference type="InterPro" id="IPR027417">
    <property type="entry name" value="P-loop_NTPase"/>
</dbReference>
<dbReference type="Pfam" id="PF13189">
    <property type="entry name" value="Cytidylate_kin2"/>
    <property type="match status" value="1"/>
</dbReference>
<dbReference type="OrthoDB" id="5481270at2"/>
<dbReference type="InterPro" id="IPR043128">
    <property type="entry name" value="Rev_trsase/Diguanyl_cyclase"/>
</dbReference>
<sequence length="930" mass="101617">MAATVPVLSTPAPLEAFIPHGPVEGCRWCAVGPEAEEVRLGEDAFGLLSRRAGSGGVEHVLFPRAAWGNHLTRSRLSQVLGFVEAKLSAAWTARFAPEGSAGCHFHVLLGRRAERFRAFTRMTEVPLALPVQRGQASAGLVRGWGVGAVLVKAATTRDAVELAWDFVEHLLTENVPHEVYAWKEETGVVLGVVTSVSEEAVEPRYRHALRGAATAQRRDGQRAFAERLRAGPRSPWVAMGDIDKLQCLNRLYGRRLVGDESHGMIRRLFERLDAVARRDGACFFRYLSGDEFGVISRPGATASEFGRTLEAMRESARALAEELAVLRVTGVDGCEQDVGGLPSVAAWLAEPNGGVRLLVWKRAEAGAEQTRSEWEQWLRARLGDSVKVSADPFQEGVLWAPTLSMGATPAPDGGDERFAEAMALATSLCKQAKTRRDSIVLVEHPPTDAEAGDGDSAILRPQARALLRWLHAEGALPAPKELKDPVTGLLSQEALEGELLGTGLGAQETFIQLTDSAYTSERFVEQEHRPIKWGPEHQGTCMGARIMAVNEFYGFDAGSEAIQLVAASVLRHLRAGWREQVRVARAPPDKVQLWLAGPTSTSEVLAFLDDVQQEMNDALLPGLTVRLKAVCLRGAHVSRGAEVLDMVDPLRSLEETVDVDVSPREQREPGRGNVLATHDIPVDDVKRRRAFQAASARFLEGQAREAADELLRVYRDRMPRMRRERAGDLAGPTAWTVVIGGRHGAGKNTLAERLASAVGLRAFNVGDLKRRMAAVRGFPSVQRYGASLDGGAARELDAFLDGLQEERILQGGALLHSFFGPWVVSRLEPELARRGGRVLRVLLECPLEERARRVHARHAEGDAPGTLEEVREQLAARDAADLQNFARLAGSAWAGELLRPERYDLVLDTSRLSAEDVTARALEWLAANRT</sequence>
<name>A0A3A8MLD5_9BACT</name>
<accession>A0A3A8MLD5</accession>
<reference evidence="2" key="1">
    <citation type="submission" date="2018-09" db="EMBL/GenBank/DDBJ databases">
        <authorList>
            <person name="Livingstone P.G."/>
            <person name="Whitworth D.E."/>
        </authorList>
    </citation>
    <scope>NUCLEOTIDE SEQUENCE [LARGE SCALE GENOMIC DNA]</scope>
    <source>
        <strain evidence="2">CA040B</strain>
    </source>
</reference>